<evidence type="ECO:0000313" key="2">
    <source>
        <dbReference type="EMBL" id="CAB0006122.1"/>
    </source>
</evidence>
<proteinExistence type="predicted"/>
<accession>A0A6H5GRH4</accession>
<feature type="region of interest" description="Disordered" evidence="1">
    <location>
        <begin position="38"/>
        <end position="63"/>
    </location>
</feature>
<gene>
    <name evidence="2" type="ORF">NTEN_LOCUS11599</name>
</gene>
<keyword evidence="3" id="KW-1185">Reference proteome</keyword>
<protein>
    <submittedName>
        <fullName evidence="2">Uncharacterized protein</fullName>
    </submittedName>
</protein>
<evidence type="ECO:0000313" key="3">
    <source>
        <dbReference type="Proteomes" id="UP000479000"/>
    </source>
</evidence>
<feature type="non-terminal residue" evidence="2">
    <location>
        <position position="63"/>
    </location>
</feature>
<dbReference type="EMBL" id="CADCXU010017336">
    <property type="protein sequence ID" value="CAB0006122.1"/>
    <property type="molecule type" value="Genomic_DNA"/>
</dbReference>
<sequence length="63" mass="7344">MRAKYSRRGPMSFVFPRVPWVWIQISITKAVLGEFCPRASHKTHNPNKGGLFDRSRKLQMKKA</sequence>
<reference evidence="2 3" key="1">
    <citation type="submission" date="2020-02" db="EMBL/GenBank/DDBJ databases">
        <authorList>
            <person name="Ferguson B K."/>
        </authorList>
    </citation>
    <scope>NUCLEOTIDE SEQUENCE [LARGE SCALE GENOMIC DNA]</scope>
</reference>
<evidence type="ECO:0000256" key="1">
    <source>
        <dbReference type="SAM" id="MobiDB-lite"/>
    </source>
</evidence>
<dbReference type="Proteomes" id="UP000479000">
    <property type="component" value="Unassembled WGS sequence"/>
</dbReference>
<name>A0A6H5GRH4_9HEMI</name>
<dbReference type="AlphaFoldDB" id="A0A6H5GRH4"/>
<organism evidence="2 3">
    <name type="scientific">Nesidiocoris tenuis</name>
    <dbReference type="NCBI Taxonomy" id="355587"/>
    <lineage>
        <taxon>Eukaryota</taxon>
        <taxon>Metazoa</taxon>
        <taxon>Ecdysozoa</taxon>
        <taxon>Arthropoda</taxon>
        <taxon>Hexapoda</taxon>
        <taxon>Insecta</taxon>
        <taxon>Pterygota</taxon>
        <taxon>Neoptera</taxon>
        <taxon>Paraneoptera</taxon>
        <taxon>Hemiptera</taxon>
        <taxon>Heteroptera</taxon>
        <taxon>Panheteroptera</taxon>
        <taxon>Cimicomorpha</taxon>
        <taxon>Miridae</taxon>
        <taxon>Dicyphina</taxon>
        <taxon>Nesidiocoris</taxon>
    </lineage>
</organism>